<dbReference type="Gene3D" id="3.20.20.450">
    <property type="entry name" value="EAL domain"/>
    <property type="match status" value="1"/>
</dbReference>
<dbReference type="InterPro" id="IPR043128">
    <property type="entry name" value="Rev_trsase/Diguanyl_cyclase"/>
</dbReference>
<evidence type="ECO:0000313" key="6">
    <source>
        <dbReference type="Proteomes" id="UP000279995"/>
    </source>
</evidence>
<dbReference type="Gene3D" id="3.30.70.270">
    <property type="match status" value="1"/>
</dbReference>
<dbReference type="PROSITE" id="PS50110">
    <property type="entry name" value="RESPONSE_REGULATORY"/>
    <property type="match status" value="1"/>
</dbReference>
<evidence type="ECO:0000259" key="2">
    <source>
        <dbReference type="PROSITE" id="PS50110"/>
    </source>
</evidence>
<dbReference type="SMART" id="SM00448">
    <property type="entry name" value="REC"/>
    <property type="match status" value="1"/>
</dbReference>
<dbReference type="InterPro" id="IPR050706">
    <property type="entry name" value="Cyclic-di-GMP_PDE-like"/>
</dbReference>
<feature type="modified residue" description="4-aspartylphosphate" evidence="1">
    <location>
        <position position="83"/>
    </location>
</feature>
<dbReference type="InterPro" id="IPR001633">
    <property type="entry name" value="EAL_dom"/>
</dbReference>
<dbReference type="GO" id="GO:0000160">
    <property type="term" value="P:phosphorelay signal transduction system"/>
    <property type="evidence" value="ECO:0007669"/>
    <property type="project" value="InterPro"/>
</dbReference>
<dbReference type="SMART" id="SM00052">
    <property type="entry name" value="EAL"/>
    <property type="match status" value="1"/>
</dbReference>
<evidence type="ECO:0000256" key="1">
    <source>
        <dbReference type="PROSITE-ProRule" id="PRU00169"/>
    </source>
</evidence>
<dbReference type="InterPro" id="IPR035919">
    <property type="entry name" value="EAL_sf"/>
</dbReference>
<dbReference type="RefSeq" id="WP_029773292.1">
    <property type="nucleotide sequence ID" value="NZ_CP033065.1"/>
</dbReference>
<name>A0AAD0TWH7_9GAMM</name>
<dbReference type="CDD" id="cd00156">
    <property type="entry name" value="REC"/>
    <property type="match status" value="1"/>
</dbReference>
<accession>A0AAD0TWH7</accession>
<dbReference type="Gene3D" id="3.40.50.2300">
    <property type="match status" value="1"/>
</dbReference>
<dbReference type="InterPro" id="IPR011006">
    <property type="entry name" value="CheY-like_superfamily"/>
</dbReference>
<evidence type="ECO:0000313" key="5">
    <source>
        <dbReference type="EMBL" id="AYM85621.1"/>
    </source>
</evidence>
<dbReference type="Pfam" id="PF00563">
    <property type="entry name" value="EAL"/>
    <property type="match status" value="1"/>
</dbReference>
<dbReference type="EMBL" id="CP033065">
    <property type="protein sequence ID" value="AYM85621.1"/>
    <property type="molecule type" value="Genomic_DNA"/>
</dbReference>
<dbReference type="CDD" id="cd01948">
    <property type="entry name" value="EAL"/>
    <property type="match status" value="1"/>
</dbReference>
<evidence type="ECO:0000259" key="4">
    <source>
        <dbReference type="PROSITE" id="PS50887"/>
    </source>
</evidence>
<dbReference type="Proteomes" id="UP000279995">
    <property type="component" value="Chromosome I"/>
</dbReference>
<dbReference type="SUPFAM" id="SSF55073">
    <property type="entry name" value="Nucleotide cyclase"/>
    <property type="match status" value="1"/>
</dbReference>
<reference evidence="5 6" key="1">
    <citation type="submission" date="2018-10" db="EMBL/GenBank/DDBJ databases">
        <title>Complete Genome Sequence and Transcriptomic Profiles of a Marine Bacterium, Pseudoalteromonas agarivorans Hao 2018.</title>
        <authorList>
            <person name="Hao L."/>
        </authorList>
    </citation>
    <scope>NUCLEOTIDE SEQUENCE [LARGE SCALE GENOMIC DNA]</scope>
    <source>
        <strain evidence="5 6">Hao 2018</strain>
    </source>
</reference>
<dbReference type="Pfam" id="PF00990">
    <property type="entry name" value="GGDEF"/>
    <property type="match status" value="1"/>
</dbReference>
<dbReference type="GO" id="GO:0071111">
    <property type="term" value="F:cyclic-guanylate-specific phosphodiesterase activity"/>
    <property type="evidence" value="ECO:0007669"/>
    <property type="project" value="InterPro"/>
</dbReference>
<feature type="domain" description="Response regulatory" evidence="2">
    <location>
        <begin position="28"/>
        <end position="152"/>
    </location>
</feature>
<feature type="domain" description="EAL" evidence="3">
    <location>
        <begin position="478"/>
        <end position="730"/>
    </location>
</feature>
<dbReference type="SUPFAM" id="SSF141868">
    <property type="entry name" value="EAL domain-like"/>
    <property type="match status" value="1"/>
</dbReference>
<keyword evidence="1" id="KW-0597">Phosphoprotein</keyword>
<dbReference type="SMART" id="SM00267">
    <property type="entry name" value="GGDEF"/>
    <property type="match status" value="1"/>
</dbReference>
<dbReference type="PANTHER" id="PTHR33121">
    <property type="entry name" value="CYCLIC DI-GMP PHOSPHODIESTERASE PDEF"/>
    <property type="match status" value="1"/>
</dbReference>
<feature type="domain" description="GGDEF" evidence="4">
    <location>
        <begin position="342"/>
        <end position="469"/>
    </location>
</feature>
<sequence>MSSEQSDFLFLAPDSEEEITQELSDFWDVLIVDDDPEIHSVTKLALSGVEFWGAGLRFHDAYSGSEAIEILKNNNTISVIFLDVVMESDDAGLQVVKRVREELNNQHVRIILRTGQAGNTPEEKVIREYDINDYKTKTELTRSKLVTSLITAIRSYEQVCQLEYQSDAMNTIVSASKSILGLTDIKVLCKEIIKHLGIILECQQVGLVCSKLDGDNFIQVLGGSGHYESYFGEKLVNVDSVALEQVEQCFESAQHCQTDSSVTFIVKSKHRQAAIYLECEHKPSDAQLQFAEIFLTNVSVALDNVRLFVKLRDAAYKDVLTGISNRTNFIERVVRYQKPHVNDYVFVLIDVIGFADINNGLGQEIGNHLLIEIVKRLKDAYPDAKLLSRIGADVFGFIIRQTEFDLEQFNDVLSVPFSAGEHILPVDFRIGLCQQQDFQSTGLDTLKVAYIALNQAKKLKCKEGIYYDIDMQDKMAWRLGIIRQLRHDFARQKLQVWYQPQLSLDNLSLIGCEALLRWPSEDGSFISPAVFVPLAEDAGLIVDIGQWVLEQACQQQKRLEALGEEICIAVNVSVPQFKVKGYAKTVKNTLQKYDVKPCNIELEVTESVVMDELETVINTLKELKELGVEVAIDDFGTGFSSLSYLQSLPLDRLKIDRAFVKDLPDNDTGAIAALVVSLGAKLGLKTIAEGVETQQQAEFLKNLGCDEVQGFMYAKPMPEHELLEFIKERNKKT</sequence>
<organism evidence="5 6">
    <name type="scientific">Pseudoalteromonas agarivorans</name>
    <dbReference type="NCBI Taxonomy" id="176102"/>
    <lineage>
        <taxon>Bacteria</taxon>
        <taxon>Pseudomonadati</taxon>
        <taxon>Pseudomonadota</taxon>
        <taxon>Gammaproteobacteria</taxon>
        <taxon>Alteromonadales</taxon>
        <taxon>Pseudoalteromonadaceae</taxon>
        <taxon>Pseudoalteromonas</taxon>
    </lineage>
</organism>
<dbReference type="InterPro" id="IPR001789">
    <property type="entry name" value="Sig_transdc_resp-reg_receiver"/>
</dbReference>
<dbReference type="Pfam" id="PF11849">
    <property type="entry name" value="DUF3369"/>
    <property type="match status" value="1"/>
</dbReference>
<gene>
    <name evidence="5" type="ORF">D9T18_02360</name>
</gene>
<proteinExistence type="predicted"/>
<dbReference type="CDD" id="cd01949">
    <property type="entry name" value="GGDEF"/>
    <property type="match status" value="1"/>
</dbReference>
<dbReference type="InterPro" id="IPR000160">
    <property type="entry name" value="GGDEF_dom"/>
</dbReference>
<dbReference type="AlphaFoldDB" id="A0AAD0TWH7"/>
<dbReference type="Pfam" id="PF00072">
    <property type="entry name" value="Response_reg"/>
    <property type="match status" value="1"/>
</dbReference>
<dbReference type="InterPro" id="IPR029787">
    <property type="entry name" value="Nucleotide_cyclase"/>
</dbReference>
<dbReference type="PANTHER" id="PTHR33121:SF70">
    <property type="entry name" value="SIGNALING PROTEIN YKOW"/>
    <property type="match status" value="1"/>
</dbReference>
<dbReference type="SUPFAM" id="SSF52172">
    <property type="entry name" value="CheY-like"/>
    <property type="match status" value="1"/>
</dbReference>
<dbReference type="InterPro" id="IPR021800">
    <property type="entry name" value="DUF3369"/>
</dbReference>
<dbReference type="PROSITE" id="PS50887">
    <property type="entry name" value="GGDEF"/>
    <property type="match status" value="1"/>
</dbReference>
<evidence type="ECO:0000259" key="3">
    <source>
        <dbReference type="PROSITE" id="PS50883"/>
    </source>
</evidence>
<protein>
    <submittedName>
        <fullName evidence="5">EAL domain-containing protein</fullName>
    </submittedName>
</protein>
<dbReference type="PROSITE" id="PS50883">
    <property type="entry name" value="EAL"/>
    <property type="match status" value="1"/>
</dbReference>